<evidence type="ECO:0000256" key="7">
    <source>
        <dbReference type="ARBA" id="ARBA00023033"/>
    </source>
</evidence>
<evidence type="ECO:0000256" key="1">
    <source>
        <dbReference type="ARBA" id="ARBA00001971"/>
    </source>
</evidence>
<keyword evidence="6" id="KW-0408">Iron</keyword>
<dbReference type="InterPro" id="IPR036396">
    <property type="entry name" value="Cyt_P450_sf"/>
</dbReference>
<evidence type="ECO:0000256" key="2">
    <source>
        <dbReference type="ARBA" id="ARBA00010617"/>
    </source>
</evidence>
<proteinExistence type="inferred from homology"/>
<dbReference type="Gene3D" id="1.10.630.10">
    <property type="entry name" value="Cytochrome P450"/>
    <property type="match status" value="1"/>
</dbReference>
<keyword evidence="7" id="KW-0503">Monooxygenase</keyword>
<evidence type="ECO:0000256" key="6">
    <source>
        <dbReference type="ARBA" id="ARBA00023004"/>
    </source>
</evidence>
<dbReference type="GeneID" id="107071456"/>
<dbReference type="InterPro" id="IPR050479">
    <property type="entry name" value="CYP11_CYP27_families"/>
</dbReference>
<name>A0ABM1J0H9_POLDO</name>
<dbReference type="Proteomes" id="UP000694924">
    <property type="component" value="Unplaced"/>
</dbReference>
<comment type="cofactor">
    <cofactor evidence="1">
        <name>heme</name>
        <dbReference type="ChEBI" id="CHEBI:30413"/>
    </cofactor>
</comment>
<evidence type="ECO:0000256" key="5">
    <source>
        <dbReference type="ARBA" id="ARBA00023002"/>
    </source>
</evidence>
<keyword evidence="5" id="KW-0560">Oxidoreductase</keyword>
<keyword evidence="4" id="KW-0479">Metal-binding</keyword>
<evidence type="ECO:0000313" key="9">
    <source>
        <dbReference type="RefSeq" id="XP_015185966.1"/>
    </source>
</evidence>
<dbReference type="PANTHER" id="PTHR24279:SF120">
    <property type="entry name" value="CYTOCHROME P450"/>
    <property type="match status" value="1"/>
</dbReference>
<dbReference type="PRINTS" id="PR00385">
    <property type="entry name" value="P450"/>
</dbReference>
<dbReference type="InterPro" id="IPR002401">
    <property type="entry name" value="Cyt_P450_E_grp-I"/>
</dbReference>
<dbReference type="PANTHER" id="PTHR24279">
    <property type="entry name" value="CYTOCHROME P450"/>
    <property type="match status" value="1"/>
</dbReference>
<evidence type="ECO:0000256" key="4">
    <source>
        <dbReference type="ARBA" id="ARBA00022723"/>
    </source>
</evidence>
<comment type="similarity">
    <text evidence="2">Belongs to the cytochrome P450 family.</text>
</comment>
<evidence type="ECO:0000256" key="3">
    <source>
        <dbReference type="ARBA" id="ARBA00022617"/>
    </source>
</evidence>
<protein>
    <submittedName>
        <fullName evidence="9">Cytochrome P450 315a1, mitochondrial</fullName>
    </submittedName>
</protein>
<dbReference type="Pfam" id="PF00067">
    <property type="entry name" value="p450"/>
    <property type="match status" value="1"/>
</dbReference>
<organism evidence="8 9">
    <name type="scientific">Polistes dominula</name>
    <name type="common">European paper wasp</name>
    <name type="synonym">Vespa dominula</name>
    <dbReference type="NCBI Taxonomy" id="743375"/>
    <lineage>
        <taxon>Eukaryota</taxon>
        <taxon>Metazoa</taxon>
        <taxon>Ecdysozoa</taxon>
        <taxon>Arthropoda</taxon>
        <taxon>Hexapoda</taxon>
        <taxon>Insecta</taxon>
        <taxon>Pterygota</taxon>
        <taxon>Neoptera</taxon>
        <taxon>Endopterygota</taxon>
        <taxon>Hymenoptera</taxon>
        <taxon>Apocrita</taxon>
        <taxon>Aculeata</taxon>
        <taxon>Vespoidea</taxon>
        <taxon>Vespidae</taxon>
        <taxon>Polistinae</taxon>
        <taxon>Polistini</taxon>
        <taxon>Polistes</taxon>
    </lineage>
</organism>
<dbReference type="InterPro" id="IPR001128">
    <property type="entry name" value="Cyt_P450"/>
</dbReference>
<reference evidence="9" key="1">
    <citation type="submission" date="2025-08" db="UniProtKB">
        <authorList>
            <consortium name="RefSeq"/>
        </authorList>
    </citation>
    <scope>IDENTIFICATION</scope>
    <source>
        <tissue evidence="9">Whole body</tissue>
    </source>
</reference>
<keyword evidence="3" id="KW-0349">Heme</keyword>
<accession>A0ABM1J0H9</accession>
<dbReference type="RefSeq" id="XP_015185966.1">
    <property type="nucleotide sequence ID" value="XM_015330480.1"/>
</dbReference>
<evidence type="ECO:0000313" key="8">
    <source>
        <dbReference type="Proteomes" id="UP000694924"/>
    </source>
</evidence>
<dbReference type="PRINTS" id="PR00463">
    <property type="entry name" value="EP450I"/>
</dbReference>
<dbReference type="SUPFAM" id="SSF48264">
    <property type="entry name" value="Cytochrome P450"/>
    <property type="match status" value="1"/>
</dbReference>
<keyword evidence="8" id="KW-1185">Reference proteome</keyword>
<gene>
    <name evidence="9" type="primary">LOC107071456</name>
</gene>
<sequence>MRTLWSSLKRSRPSLFNAASMSRKKLFVNGNVNDKNKMDIKKKSDISSGKSYVERKYVTSVTTNSAVILREPPKPKGFPLFGTIFEFLNTGGAKMLHEYVDRRHKELGPIYRERIGPVMAVFVNSPQEFRRIFRLEGPTPKHFLPEAWILYNELRSLERGLLFMNGEEWLQYRRILNKVMLLSDPTDMFVGPCQKAAEGLVEKWIIQRNSDDTLSQLETQLYQWSIEAMLATLMGSTWHQHKPVISRHSENLAKSLHKIFEYTAELSVLPAKLAKTLRLPSWNKFVESADSALSIVRTLVPEMVHLGGDGLLQTMMNEGIRDDDLVRIVTDFIIAAGDTTAFSTQWMLFLLGNDTKLQDKLYESIKNLSSKEILRNSLIKGVIKETLRLYPIAPFITRYLPEDNVIGGYFVPKGELILLSLYSSSRDPINFPRPNEFYPERWIRTENGNYQDVVNPHANIPFALGARSCVGRKLAEIQISLVLAELVRTFKIKCMNKDEVKLVLHLISVPSKPIKLKLIKRNFTVR</sequence>
<dbReference type="CDD" id="cd11054">
    <property type="entry name" value="CYP24A1-like"/>
    <property type="match status" value="1"/>
</dbReference>